<gene>
    <name evidence="1" type="ORF">GCM10011363_41830</name>
</gene>
<dbReference type="InterPro" id="IPR029044">
    <property type="entry name" value="Nucleotide-diphossugar_trans"/>
</dbReference>
<dbReference type="RefSeq" id="WP_188484049.1">
    <property type="nucleotide sequence ID" value="NZ_BMFC01000019.1"/>
</dbReference>
<proteinExistence type="predicted"/>
<evidence type="ECO:0000313" key="1">
    <source>
        <dbReference type="EMBL" id="GGC20786.1"/>
    </source>
</evidence>
<evidence type="ECO:0000313" key="2">
    <source>
        <dbReference type="Proteomes" id="UP000645462"/>
    </source>
</evidence>
<comment type="caution">
    <text evidence="1">The sequence shown here is derived from an EMBL/GenBank/DDBJ whole genome shotgun (WGS) entry which is preliminary data.</text>
</comment>
<keyword evidence="2" id="KW-1185">Reference proteome</keyword>
<reference evidence="2" key="1">
    <citation type="journal article" date="2019" name="Int. J. Syst. Evol. Microbiol.">
        <title>The Global Catalogue of Microorganisms (GCM) 10K type strain sequencing project: providing services to taxonomists for standard genome sequencing and annotation.</title>
        <authorList>
            <consortium name="The Broad Institute Genomics Platform"/>
            <consortium name="The Broad Institute Genome Sequencing Center for Infectious Disease"/>
            <person name="Wu L."/>
            <person name="Ma J."/>
        </authorList>
    </citation>
    <scope>NUCLEOTIDE SEQUENCE [LARGE SCALE GENOMIC DNA]</scope>
    <source>
        <strain evidence="2">CGMCC 1.12478</strain>
    </source>
</reference>
<dbReference type="SUPFAM" id="SSF53448">
    <property type="entry name" value="Nucleotide-diphospho-sugar transferases"/>
    <property type="match status" value="1"/>
</dbReference>
<name>A0ABQ1L8Q7_9RHOB</name>
<evidence type="ECO:0008006" key="3">
    <source>
        <dbReference type="Google" id="ProtNLM"/>
    </source>
</evidence>
<sequence length="288" mass="31720">MTLITLSSIPPRFGLIGPTLEGLVAQAGTDGVELYLPHSYRRFPDWDGTLPAVPAGVTIHRCETDYGPATKVLCAAQRYRGQDVRLLFCDDDRDYRPGWASGLLAEADRYPDRAVALAGWDIAGLGTRHAFAHPRHQRRSRSRDMAYRAARLKQVLSGQGKLSLAQKPPRRIIALAGFADVFEGYGGVVVRPEFFDDLAFDIPADAFHVDDVWLSGALARSGIGIWLAADQYEPKTTEADRHDALYRHREAEKGRTELDAAAITLMRDRWGIWGGAGQAIPQGGARQV</sequence>
<organism evidence="1 2">
    <name type="scientific">Marivita lacus</name>
    <dbReference type="NCBI Taxonomy" id="1323742"/>
    <lineage>
        <taxon>Bacteria</taxon>
        <taxon>Pseudomonadati</taxon>
        <taxon>Pseudomonadota</taxon>
        <taxon>Alphaproteobacteria</taxon>
        <taxon>Rhodobacterales</taxon>
        <taxon>Roseobacteraceae</taxon>
        <taxon>Marivita</taxon>
    </lineage>
</organism>
<protein>
    <recommendedName>
        <fullName evidence="3">Glycosyltransferase family 2 protein</fullName>
    </recommendedName>
</protein>
<dbReference type="Proteomes" id="UP000645462">
    <property type="component" value="Unassembled WGS sequence"/>
</dbReference>
<accession>A0ABQ1L8Q7</accession>
<dbReference type="EMBL" id="BMFC01000019">
    <property type="protein sequence ID" value="GGC20786.1"/>
    <property type="molecule type" value="Genomic_DNA"/>
</dbReference>